<evidence type="ECO:0000256" key="16">
    <source>
        <dbReference type="ARBA" id="ARBA00051585"/>
    </source>
</evidence>
<evidence type="ECO:0000256" key="5">
    <source>
        <dbReference type="ARBA" id="ARBA00022448"/>
    </source>
</evidence>
<feature type="domain" description="AMP-binding enzyme C-terminal" evidence="21">
    <location>
        <begin position="507"/>
        <end position="579"/>
    </location>
</feature>
<accession>A0AAE0IM40</accession>
<keyword evidence="9" id="KW-0812">Transmembrane</keyword>
<keyword evidence="7" id="KW-0436">Ligase</keyword>
<evidence type="ECO:0000256" key="4">
    <source>
        <dbReference type="ARBA" id="ARBA00006432"/>
    </source>
</evidence>
<dbReference type="GO" id="GO:0005324">
    <property type="term" value="F:long-chain fatty acid transmembrane transporter activity"/>
    <property type="evidence" value="ECO:0007669"/>
    <property type="project" value="TreeGrafter"/>
</dbReference>
<keyword evidence="10" id="KW-0547">Nucleotide-binding</keyword>
<reference evidence="22" key="1">
    <citation type="journal article" date="2023" name="Mol. Phylogenet. Evol.">
        <title>Genome-scale phylogeny and comparative genomics of the fungal order Sordariales.</title>
        <authorList>
            <person name="Hensen N."/>
            <person name="Bonometti L."/>
            <person name="Westerberg I."/>
            <person name="Brannstrom I.O."/>
            <person name="Guillou S."/>
            <person name="Cros-Aarteil S."/>
            <person name="Calhoun S."/>
            <person name="Haridas S."/>
            <person name="Kuo A."/>
            <person name="Mondo S."/>
            <person name="Pangilinan J."/>
            <person name="Riley R."/>
            <person name="LaButti K."/>
            <person name="Andreopoulos B."/>
            <person name="Lipzen A."/>
            <person name="Chen C."/>
            <person name="Yan M."/>
            <person name="Daum C."/>
            <person name="Ng V."/>
            <person name="Clum A."/>
            <person name="Steindorff A."/>
            <person name="Ohm R.A."/>
            <person name="Martin F."/>
            <person name="Silar P."/>
            <person name="Natvig D.O."/>
            <person name="Lalanne C."/>
            <person name="Gautier V."/>
            <person name="Ament-Velasquez S.L."/>
            <person name="Kruys A."/>
            <person name="Hutchinson M.I."/>
            <person name="Powell A.J."/>
            <person name="Barry K."/>
            <person name="Miller A.N."/>
            <person name="Grigoriev I.V."/>
            <person name="Debuchy R."/>
            <person name="Gladieux P."/>
            <person name="Hiltunen Thoren M."/>
            <person name="Johannesson H."/>
        </authorList>
    </citation>
    <scope>NUCLEOTIDE SEQUENCE</scope>
    <source>
        <strain evidence="22">CBS 118394</strain>
    </source>
</reference>
<evidence type="ECO:0000259" key="20">
    <source>
        <dbReference type="Pfam" id="PF00501"/>
    </source>
</evidence>
<proteinExistence type="inferred from homology"/>
<dbReference type="FunFam" id="3.30.300.30:FF:000002">
    <property type="entry name" value="Long-chain fatty acid transport protein 1"/>
    <property type="match status" value="1"/>
</dbReference>
<comment type="function">
    <text evidence="17">Acyl-CoA synthetase required for both the import of long chain fatty acids (LCFAs) (C14-C18) and the activation very long chain fatty acids (VLCFAs) (C20-C26) by esterification of the fatty acids into metabolically active CoA-thioesters for subsequent degradation or incorporation into phospholipids. The transport and fatty acyl-CoA synthetase activities are genetically separable and are thus independent activities. Esterifies VLCFAs in the peroxisome matrix. The VLCFAs are actively transported into peroxisomes by a PXA1-PXA2 heterodimeric transporter in the peroxisomal membrane.</text>
</comment>
<keyword evidence="13" id="KW-0445">Lipid transport</keyword>
<keyword evidence="5" id="KW-0813">Transport</keyword>
<evidence type="ECO:0000256" key="17">
    <source>
        <dbReference type="ARBA" id="ARBA00060276"/>
    </source>
</evidence>
<evidence type="ECO:0000256" key="19">
    <source>
        <dbReference type="ARBA" id="ARBA00078285"/>
    </source>
</evidence>
<evidence type="ECO:0000256" key="15">
    <source>
        <dbReference type="ARBA" id="ARBA00023140"/>
    </source>
</evidence>
<evidence type="ECO:0000256" key="10">
    <source>
        <dbReference type="ARBA" id="ARBA00022741"/>
    </source>
</evidence>
<evidence type="ECO:0000256" key="14">
    <source>
        <dbReference type="ARBA" id="ARBA00023136"/>
    </source>
</evidence>
<dbReference type="GO" id="GO:0044539">
    <property type="term" value="P:long-chain fatty acid import into cell"/>
    <property type="evidence" value="ECO:0007669"/>
    <property type="project" value="TreeGrafter"/>
</dbReference>
<dbReference type="GO" id="GO:0005778">
    <property type="term" value="C:peroxisomal membrane"/>
    <property type="evidence" value="ECO:0007669"/>
    <property type="project" value="UniProtKB-SubCell"/>
</dbReference>
<name>A0AAE0IM40_9PEZI</name>
<dbReference type="InterPro" id="IPR045851">
    <property type="entry name" value="AMP-bd_C_sf"/>
</dbReference>
<dbReference type="PANTHER" id="PTHR43107">
    <property type="entry name" value="LONG-CHAIN FATTY ACID TRANSPORT PROTEIN"/>
    <property type="match status" value="1"/>
</dbReference>
<comment type="similarity">
    <text evidence="4">Belongs to the ATP-dependent AMP-binding enzyme family.</text>
</comment>
<evidence type="ECO:0000313" key="23">
    <source>
        <dbReference type="Proteomes" id="UP001283341"/>
    </source>
</evidence>
<feature type="domain" description="AMP-dependent synthetase/ligase" evidence="20">
    <location>
        <begin position="67"/>
        <end position="438"/>
    </location>
</feature>
<evidence type="ECO:0000256" key="2">
    <source>
        <dbReference type="ARBA" id="ARBA00004585"/>
    </source>
</evidence>
<dbReference type="Pfam" id="PF13193">
    <property type="entry name" value="AMP-binding_C"/>
    <property type="match status" value="1"/>
</dbReference>
<dbReference type="InterPro" id="IPR000873">
    <property type="entry name" value="AMP-dep_synth/lig_dom"/>
</dbReference>
<keyword evidence="6" id="KW-1003">Cell membrane</keyword>
<dbReference type="PANTHER" id="PTHR43107:SF15">
    <property type="entry name" value="FATTY ACID TRANSPORT PROTEIN 3, ISOFORM A"/>
    <property type="match status" value="1"/>
</dbReference>
<dbReference type="Gene3D" id="3.30.300.30">
    <property type="match status" value="1"/>
</dbReference>
<dbReference type="EMBL" id="JAUEDM010000002">
    <property type="protein sequence ID" value="KAK3326871.1"/>
    <property type="molecule type" value="Genomic_DNA"/>
</dbReference>
<protein>
    <recommendedName>
        <fullName evidence="18">Very long-chain fatty acid transport protein</fullName>
    </recommendedName>
    <alternativeName>
        <fullName evidence="19">Very-long-chain acyl-CoA synthetase</fullName>
    </alternativeName>
</protein>
<comment type="subcellular location">
    <subcellularLocation>
        <location evidence="3">Cell membrane</location>
        <topology evidence="3">Multi-pass membrane protein</topology>
    </subcellularLocation>
    <subcellularLocation>
        <location evidence="1">Lipid droplet</location>
    </subcellularLocation>
    <subcellularLocation>
        <location evidence="2">Peroxisome membrane</location>
        <topology evidence="2">Multi-pass membrane protein</topology>
    </subcellularLocation>
</comment>
<evidence type="ECO:0000256" key="3">
    <source>
        <dbReference type="ARBA" id="ARBA00004651"/>
    </source>
</evidence>
<comment type="catalytic activity">
    <reaction evidence="16">
        <text>a very long-chain fatty acid + ATP + CoA = a very long-chain fatty acyl-CoA + AMP + diphosphate</text>
        <dbReference type="Rhea" id="RHEA:54536"/>
        <dbReference type="ChEBI" id="CHEBI:30616"/>
        <dbReference type="ChEBI" id="CHEBI:33019"/>
        <dbReference type="ChEBI" id="CHEBI:57287"/>
        <dbReference type="ChEBI" id="CHEBI:58950"/>
        <dbReference type="ChEBI" id="CHEBI:138261"/>
        <dbReference type="ChEBI" id="CHEBI:456215"/>
    </reaction>
</comment>
<keyword evidence="14" id="KW-0472">Membrane</keyword>
<comment type="caution">
    <text evidence="22">The sequence shown here is derived from an EMBL/GenBank/DDBJ whole genome shotgun (WGS) entry which is preliminary data.</text>
</comment>
<keyword evidence="15" id="KW-0576">Peroxisome</keyword>
<dbReference type="InterPro" id="IPR042099">
    <property type="entry name" value="ANL_N_sf"/>
</dbReference>
<evidence type="ECO:0000256" key="6">
    <source>
        <dbReference type="ARBA" id="ARBA00022475"/>
    </source>
</evidence>
<gene>
    <name evidence="22" type="ORF">B0H66DRAFT_170434</name>
</gene>
<dbReference type="InterPro" id="IPR020845">
    <property type="entry name" value="AMP-binding_CS"/>
</dbReference>
<reference evidence="22" key="2">
    <citation type="submission" date="2023-06" db="EMBL/GenBank/DDBJ databases">
        <authorList>
            <consortium name="Lawrence Berkeley National Laboratory"/>
            <person name="Haridas S."/>
            <person name="Hensen N."/>
            <person name="Bonometti L."/>
            <person name="Westerberg I."/>
            <person name="Brannstrom I.O."/>
            <person name="Guillou S."/>
            <person name="Cros-Aarteil S."/>
            <person name="Calhoun S."/>
            <person name="Kuo A."/>
            <person name="Mondo S."/>
            <person name="Pangilinan J."/>
            <person name="Riley R."/>
            <person name="Labutti K."/>
            <person name="Andreopoulos B."/>
            <person name="Lipzen A."/>
            <person name="Chen C."/>
            <person name="Yanf M."/>
            <person name="Daum C."/>
            <person name="Ng V."/>
            <person name="Clum A."/>
            <person name="Steindorff A."/>
            <person name="Ohm R."/>
            <person name="Martin F."/>
            <person name="Silar P."/>
            <person name="Natvig D."/>
            <person name="Lalanne C."/>
            <person name="Gautier V."/>
            <person name="Ament-Velasquez S.L."/>
            <person name="Kruys A."/>
            <person name="Hutchinson M.I."/>
            <person name="Powell A.J."/>
            <person name="Barry K."/>
            <person name="Miller A.N."/>
            <person name="Grigoriev I.V."/>
            <person name="Debuchy R."/>
            <person name="Gladieux P."/>
            <person name="Thoren M.H."/>
            <person name="Johannesson H."/>
        </authorList>
    </citation>
    <scope>NUCLEOTIDE SEQUENCE</scope>
    <source>
        <strain evidence="22">CBS 118394</strain>
    </source>
</reference>
<dbReference type="Gene3D" id="3.40.50.12780">
    <property type="entry name" value="N-terminal domain of ligase-like"/>
    <property type="match status" value="1"/>
</dbReference>
<dbReference type="GO" id="GO:0009898">
    <property type="term" value="C:cytoplasmic side of plasma membrane"/>
    <property type="evidence" value="ECO:0007669"/>
    <property type="project" value="TreeGrafter"/>
</dbReference>
<dbReference type="GO" id="GO:0004467">
    <property type="term" value="F:long-chain fatty acid-CoA ligase activity"/>
    <property type="evidence" value="ECO:0007669"/>
    <property type="project" value="TreeGrafter"/>
</dbReference>
<dbReference type="Pfam" id="PF00501">
    <property type="entry name" value="AMP-binding"/>
    <property type="match status" value="1"/>
</dbReference>
<dbReference type="FunFam" id="3.40.50.12780:FF:000019">
    <property type="entry name" value="Long-chain fatty acid transporter"/>
    <property type="match status" value="1"/>
</dbReference>
<dbReference type="SUPFAM" id="SSF56801">
    <property type="entry name" value="Acetyl-CoA synthetase-like"/>
    <property type="match status" value="1"/>
</dbReference>
<evidence type="ECO:0000259" key="21">
    <source>
        <dbReference type="Pfam" id="PF13193"/>
    </source>
</evidence>
<evidence type="ECO:0000313" key="22">
    <source>
        <dbReference type="EMBL" id="KAK3326871.1"/>
    </source>
</evidence>
<organism evidence="22 23">
    <name type="scientific">Apodospora peruviana</name>
    <dbReference type="NCBI Taxonomy" id="516989"/>
    <lineage>
        <taxon>Eukaryota</taxon>
        <taxon>Fungi</taxon>
        <taxon>Dikarya</taxon>
        <taxon>Ascomycota</taxon>
        <taxon>Pezizomycotina</taxon>
        <taxon>Sordariomycetes</taxon>
        <taxon>Sordariomycetidae</taxon>
        <taxon>Sordariales</taxon>
        <taxon>Lasiosphaeriaceae</taxon>
        <taxon>Apodospora</taxon>
    </lineage>
</organism>
<evidence type="ECO:0000256" key="11">
    <source>
        <dbReference type="ARBA" id="ARBA00022840"/>
    </source>
</evidence>
<dbReference type="PROSITE" id="PS00455">
    <property type="entry name" value="AMP_BINDING"/>
    <property type="match status" value="1"/>
</dbReference>
<evidence type="ECO:0000256" key="12">
    <source>
        <dbReference type="ARBA" id="ARBA00022989"/>
    </source>
</evidence>
<dbReference type="AlphaFoldDB" id="A0AAE0IM40"/>
<dbReference type="InterPro" id="IPR025110">
    <property type="entry name" value="AMP-bd_C"/>
</dbReference>
<evidence type="ECO:0000256" key="18">
    <source>
        <dbReference type="ARBA" id="ARBA00068795"/>
    </source>
</evidence>
<keyword evidence="8" id="KW-0551">Lipid droplet</keyword>
<evidence type="ECO:0000256" key="1">
    <source>
        <dbReference type="ARBA" id="ARBA00004502"/>
    </source>
</evidence>
<dbReference type="GO" id="GO:0005811">
    <property type="term" value="C:lipid droplet"/>
    <property type="evidence" value="ECO:0007669"/>
    <property type="project" value="UniProtKB-SubCell"/>
</dbReference>
<evidence type="ECO:0000256" key="13">
    <source>
        <dbReference type="ARBA" id="ARBA00023055"/>
    </source>
</evidence>
<sequence>MTMAELPLAATIAAAAAGSAYLNARFSLEHDLLLIKILGGTALNLVRAVRAGQVNVFYILEKRALDKKFASRPFILFEDKSYTYLETYQMVLRYGTWLKTAYGVKTKDIVALDCQNSDTFMFCWFGIWSIGATPAFINHHLTGKPLTHSLRASTARLVIVDPRVEGTLTEEVKGELPDMQFVLLEPELERKIQTMEGVRYPDVDRAVDSYVGMAILIYTSGTTGLPKPAVVSWAKINAAMQMTGKGIKLTPDDIFYTSMPLYHSSASCLGACAALYAGSGLAIGRRFSTKTFWKEIRAHNATAFQYVGETCRYLTVTPPEIDPVTGENMDKKHRVRAVCGNGLRPDVWDKFKERFGIDTIFEFYAATEGALGLWNRSRNDFAKGAIGRYGVLSAAYIKSRSAIIKIDDETEEPWRDPVTGFCQRAATGAPGEMLVKLPEDDVNSRFQGYYNNSAATDSKIMRDVFRKGDAWFRSGDLLRFDSDGRLYFSDRLGDTFRWKSENVSTAEVAQVIGLHPAVQEANVYGVQLPNHDGRAGCVAIVFTTGPSVGSEVLASLAEYARRSLPRYAVPLFLRVRKEVGLHNTGTNKQQKHALRQESVNPAKVQDDALFWLKDGTYVPFSGKDWMQLEQGAVKL</sequence>
<evidence type="ECO:0000256" key="7">
    <source>
        <dbReference type="ARBA" id="ARBA00022598"/>
    </source>
</evidence>
<keyword evidence="12" id="KW-1133">Transmembrane helix</keyword>
<evidence type="ECO:0000256" key="9">
    <source>
        <dbReference type="ARBA" id="ARBA00022692"/>
    </source>
</evidence>
<evidence type="ECO:0000256" key="8">
    <source>
        <dbReference type="ARBA" id="ARBA00022677"/>
    </source>
</evidence>
<dbReference type="Proteomes" id="UP001283341">
    <property type="component" value="Unassembled WGS sequence"/>
</dbReference>
<keyword evidence="23" id="KW-1185">Reference proteome</keyword>
<dbReference type="GO" id="GO:0005524">
    <property type="term" value="F:ATP binding"/>
    <property type="evidence" value="ECO:0007669"/>
    <property type="project" value="UniProtKB-KW"/>
</dbReference>
<keyword evidence="11" id="KW-0067">ATP-binding</keyword>